<keyword evidence="4 7" id="KW-0812">Transmembrane</keyword>
<evidence type="ECO:0000256" key="8">
    <source>
        <dbReference type="SAM" id="Phobius"/>
    </source>
</evidence>
<keyword evidence="6 8" id="KW-0472">Membrane</keyword>
<dbReference type="RefSeq" id="WP_114277679.1">
    <property type="nucleotide sequence ID" value="NZ_QPJY01000001.1"/>
</dbReference>
<dbReference type="EMBL" id="QPJY01000001">
    <property type="protein sequence ID" value="RCX32768.1"/>
    <property type="molecule type" value="Genomic_DNA"/>
</dbReference>
<organism evidence="10 11">
    <name type="scientific">Thioalbus denitrificans</name>
    <dbReference type="NCBI Taxonomy" id="547122"/>
    <lineage>
        <taxon>Bacteria</taxon>
        <taxon>Pseudomonadati</taxon>
        <taxon>Pseudomonadota</taxon>
        <taxon>Gammaproteobacteria</taxon>
        <taxon>Chromatiales</taxon>
        <taxon>Ectothiorhodospiraceae</taxon>
        <taxon>Thioalbus</taxon>
    </lineage>
</organism>
<feature type="transmembrane region" description="Helical" evidence="8">
    <location>
        <begin position="451"/>
        <end position="472"/>
    </location>
</feature>
<evidence type="ECO:0000256" key="4">
    <source>
        <dbReference type="ARBA" id="ARBA00022692"/>
    </source>
</evidence>
<feature type="transmembrane region" description="Helical" evidence="8">
    <location>
        <begin position="106"/>
        <end position="123"/>
    </location>
</feature>
<feature type="transmembrane region" description="Helical" evidence="8">
    <location>
        <begin position="257"/>
        <end position="281"/>
    </location>
</feature>
<evidence type="ECO:0000259" key="9">
    <source>
        <dbReference type="Pfam" id="PF00361"/>
    </source>
</evidence>
<feature type="transmembrane region" description="Helical" evidence="8">
    <location>
        <begin position="369"/>
        <end position="387"/>
    </location>
</feature>
<evidence type="ECO:0000256" key="6">
    <source>
        <dbReference type="ARBA" id="ARBA00023136"/>
    </source>
</evidence>
<keyword evidence="3" id="KW-1003">Cell membrane</keyword>
<evidence type="ECO:0000256" key="2">
    <source>
        <dbReference type="ARBA" id="ARBA00005346"/>
    </source>
</evidence>
<dbReference type="GO" id="GO:0005886">
    <property type="term" value="C:plasma membrane"/>
    <property type="evidence" value="ECO:0007669"/>
    <property type="project" value="UniProtKB-SubCell"/>
</dbReference>
<feature type="transmembrane region" description="Helical" evidence="8">
    <location>
        <begin position="74"/>
        <end position="94"/>
    </location>
</feature>
<proteinExistence type="inferred from homology"/>
<evidence type="ECO:0000313" key="10">
    <source>
        <dbReference type="EMBL" id="RCX32768.1"/>
    </source>
</evidence>
<keyword evidence="11" id="KW-1185">Reference proteome</keyword>
<evidence type="ECO:0000256" key="7">
    <source>
        <dbReference type="RuleBase" id="RU000320"/>
    </source>
</evidence>
<evidence type="ECO:0000256" key="5">
    <source>
        <dbReference type="ARBA" id="ARBA00022989"/>
    </source>
</evidence>
<gene>
    <name evidence="10" type="ORF">DFQ59_10166</name>
</gene>
<comment type="similarity">
    <text evidence="2">Belongs to the CPA3 antiporters (TC 2.A.63) subunit D family.</text>
</comment>
<dbReference type="InterPro" id="IPR003918">
    <property type="entry name" value="NADH_UbQ_OxRdtase"/>
</dbReference>
<feature type="transmembrane region" description="Helical" evidence="8">
    <location>
        <begin position="293"/>
        <end position="314"/>
    </location>
</feature>
<name>A0A369CHL3_9GAMM</name>
<accession>A0A369CHL3</accession>
<keyword evidence="5 8" id="KW-1133">Transmembrane helix</keyword>
<reference evidence="10 11" key="1">
    <citation type="submission" date="2018-07" db="EMBL/GenBank/DDBJ databases">
        <title>Genomic Encyclopedia of Type Strains, Phase IV (KMG-IV): sequencing the most valuable type-strain genomes for metagenomic binning, comparative biology and taxonomic classification.</title>
        <authorList>
            <person name="Goeker M."/>
        </authorList>
    </citation>
    <scope>NUCLEOTIDE SEQUENCE [LARGE SCALE GENOMIC DNA]</scope>
    <source>
        <strain evidence="10 11">DSM 26407</strain>
    </source>
</reference>
<feature type="transmembrane region" description="Helical" evidence="8">
    <location>
        <begin position="159"/>
        <end position="181"/>
    </location>
</feature>
<dbReference type="PANTHER" id="PTHR42703:SF1">
    <property type="entry name" value="NA(+)_H(+) ANTIPORTER SUBUNIT D1"/>
    <property type="match status" value="1"/>
</dbReference>
<comment type="caution">
    <text evidence="10">The sequence shown here is derived from an EMBL/GenBank/DDBJ whole genome shotgun (WGS) entry which is preliminary data.</text>
</comment>
<dbReference type="Proteomes" id="UP000252707">
    <property type="component" value="Unassembled WGS sequence"/>
</dbReference>
<dbReference type="Pfam" id="PF00361">
    <property type="entry name" value="Proton_antipo_M"/>
    <property type="match status" value="1"/>
</dbReference>
<dbReference type="OrthoDB" id="9768329at2"/>
<feature type="transmembrane region" description="Helical" evidence="8">
    <location>
        <begin position="407"/>
        <end position="430"/>
    </location>
</feature>
<feature type="transmembrane region" description="Helical" evidence="8">
    <location>
        <begin position="230"/>
        <end position="251"/>
    </location>
</feature>
<dbReference type="GO" id="GO:0042773">
    <property type="term" value="P:ATP synthesis coupled electron transport"/>
    <property type="evidence" value="ECO:0007669"/>
    <property type="project" value="InterPro"/>
</dbReference>
<dbReference type="InterPro" id="IPR001750">
    <property type="entry name" value="ND/Mrp_TM"/>
</dbReference>
<feature type="transmembrane region" description="Helical" evidence="8">
    <location>
        <begin position="201"/>
        <end position="223"/>
    </location>
</feature>
<feature type="transmembrane region" description="Helical" evidence="8">
    <location>
        <begin position="326"/>
        <end position="349"/>
    </location>
</feature>
<sequence>MSNLLAGIVALPLAAALPALVWPVAGRPLALAATGLTLAATLLLLGEVAAAGTVTLVPGGWTAGLGIVLRADGLSAALLAMTAAVALAATLYAGRYFAGHPAGRHFWPLWLLLLTALNALFLAADLFNLYVTLELLGLAAVALATLAGTRAALEAALRYLLVGLLGSMAYLAGVALLYAAYGRLDLAGVAAAIGPDPAAAAALALMFAGLLLKTAAFPLHFWLPPAHGSAPAPVSAALSALVVKAAFYLLLRLWLDLFAPVAGAGVATLLGALGAAAVLWGSWQALRAPRLKLLAAYSTVAQVGYLLLFFPLLAVLPPGPAREAAFGGLVLLALSHGFAKAGFFLAAGVVQRHAGHDRIAELDGTVQRLPVTSFTLALAGVALIGLPPSGTFLAKWQLLSGAIGAGLWWPVAVVAIGTLLAGAYVFRLLGHLFGNAVQPAGRRLAGAGEELPPLLLALAAAVALGLFAAPLWELLAPLPAPGPRP</sequence>
<evidence type="ECO:0000256" key="1">
    <source>
        <dbReference type="ARBA" id="ARBA00004651"/>
    </source>
</evidence>
<evidence type="ECO:0000313" key="11">
    <source>
        <dbReference type="Proteomes" id="UP000252707"/>
    </source>
</evidence>
<feature type="domain" description="NADH:quinone oxidoreductase/Mrp antiporter transmembrane" evidence="9">
    <location>
        <begin position="123"/>
        <end position="420"/>
    </location>
</feature>
<protein>
    <submittedName>
        <fullName evidence="10">Multisubunit sodium/proton antiporter MrpD subunit</fullName>
    </submittedName>
</protein>
<dbReference type="AlphaFoldDB" id="A0A369CHL3"/>
<comment type="subcellular location">
    <subcellularLocation>
        <location evidence="1">Cell membrane</location>
        <topology evidence="1">Multi-pass membrane protein</topology>
    </subcellularLocation>
    <subcellularLocation>
        <location evidence="7">Membrane</location>
        <topology evidence="7">Multi-pass membrane protein</topology>
    </subcellularLocation>
</comment>
<dbReference type="PRINTS" id="PR01437">
    <property type="entry name" value="NUOXDRDTASE4"/>
</dbReference>
<feature type="transmembrane region" description="Helical" evidence="8">
    <location>
        <begin position="129"/>
        <end position="147"/>
    </location>
</feature>
<dbReference type="InterPro" id="IPR050586">
    <property type="entry name" value="CPA3_Na-H_Antiporter_D"/>
</dbReference>
<dbReference type="GO" id="GO:0008137">
    <property type="term" value="F:NADH dehydrogenase (ubiquinone) activity"/>
    <property type="evidence" value="ECO:0007669"/>
    <property type="project" value="InterPro"/>
</dbReference>
<evidence type="ECO:0000256" key="3">
    <source>
        <dbReference type="ARBA" id="ARBA00022475"/>
    </source>
</evidence>
<dbReference type="PANTHER" id="PTHR42703">
    <property type="entry name" value="NADH DEHYDROGENASE"/>
    <property type="match status" value="1"/>
</dbReference>